<dbReference type="NCBIfam" id="NF006507">
    <property type="entry name" value="PRK08943.1"/>
    <property type="match status" value="1"/>
</dbReference>
<proteinExistence type="inferred from homology"/>
<dbReference type="InterPro" id="IPR011921">
    <property type="entry name" value="Lipid_A_MsbB"/>
</dbReference>
<sequence>MTKRITERSGYEHKFLMEFLYPKYWSIWFGVFILAILAYVPAKLRDKLAACIGKIITRYLKKTDGKQYHRAEVNLRYCFPNWSKEKRETVIEKMFITVSQTMLAIGETAIRSTAYLQKRCEFSGFEYVKAARSQGKNVILLVPHTWAIDAAGVAMYTHGFPMTSMYNPHRNALVDWLWNITRERFGGKMHTRQNGIKKFLNDVRRGDLGYFLPDEDYGEELSVYVDFFATEKATLPGLNKMAKVTNAVVIPMFPIYNDKKSVYQIEILPPLEFSESEKRVTYEEQSAREMNKIIEYFVSKNPEQYTWILRLLKTRRNGEDIYQKS</sequence>
<organism evidence="7 8">
    <name type="scientific">Nicoletella semolina</name>
    <dbReference type="NCBI Taxonomy" id="271160"/>
    <lineage>
        <taxon>Bacteria</taxon>
        <taxon>Pseudomonadati</taxon>
        <taxon>Pseudomonadota</taxon>
        <taxon>Gammaproteobacteria</taxon>
        <taxon>Pasteurellales</taxon>
        <taxon>Pasteurellaceae</taxon>
        <taxon>Nicoletella</taxon>
    </lineage>
</organism>
<dbReference type="OrthoDB" id="9803456at2"/>
<keyword evidence="6" id="KW-0812">Transmembrane</keyword>
<comment type="pathway">
    <text evidence="6">Glycolipid biosynthesis; KDO(2)-lipid A biosynthesis; KDO(2)-lipid A from CMP-3-deoxy-D-manno-octulosonate and lipid IV(A): step 4/4.</text>
</comment>
<evidence type="ECO:0000256" key="4">
    <source>
        <dbReference type="ARBA" id="ARBA00023136"/>
    </source>
</evidence>
<dbReference type="GO" id="GO:0036104">
    <property type="term" value="P:Kdo2-lipid A biosynthetic process"/>
    <property type="evidence" value="ECO:0007669"/>
    <property type="project" value="UniProtKB-UniRule"/>
</dbReference>
<comment type="function">
    <text evidence="6">Catalyzes the transfer of an acyl chain from an acyl-[acyl-carrier-protein] (ACP) to a Kdo(2)-(acyl)-lipid IV(A) to form a Kdo(2)-lipid A.</text>
</comment>
<dbReference type="CDD" id="cd07984">
    <property type="entry name" value="LPLAT_LABLAT-like"/>
    <property type="match status" value="1"/>
</dbReference>
<dbReference type="InterPro" id="IPR004960">
    <property type="entry name" value="LipA_acyltrans"/>
</dbReference>
<feature type="transmembrane region" description="Helical" evidence="6">
    <location>
        <begin position="21"/>
        <end position="42"/>
    </location>
</feature>
<accession>A0A4R2N6J3</accession>
<dbReference type="PIRSF" id="PIRSF026649">
    <property type="entry name" value="MsbB"/>
    <property type="match status" value="1"/>
</dbReference>
<comment type="subcellular location">
    <subcellularLocation>
        <location evidence="6">Cell inner membrane</location>
        <topology evidence="6">Single-pass membrane protein</topology>
    </subcellularLocation>
</comment>
<dbReference type="Proteomes" id="UP000295537">
    <property type="component" value="Unassembled WGS sequence"/>
</dbReference>
<dbReference type="PANTHER" id="PTHR30606">
    <property type="entry name" value="LIPID A BIOSYNTHESIS LAUROYL ACYLTRANSFERASE"/>
    <property type="match status" value="1"/>
</dbReference>
<dbReference type="AlphaFoldDB" id="A0A4R2N6J3"/>
<dbReference type="UniPathway" id="UPA00030"/>
<dbReference type="PANTHER" id="PTHR30606:SF4">
    <property type="entry name" value="LIPID A BIOSYNTHESIS MYRISTOYLTRANSFERASE"/>
    <property type="match status" value="1"/>
</dbReference>
<evidence type="ECO:0000256" key="6">
    <source>
        <dbReference type="HAMAP-Rule" id="MF_01944"/>
    </source>
</evidence>
<dbReference type="UniPathway" id="UPA00360">
    <property type="reaction ID" value="UER00486"/>
</dbReference>
<comment type="pathway">
    <text evidence="6">Bacterial outer membrane biogenesis; lipopolysaccharide biosynthesis.</text>
</comment>
<dbReference type="GO" id="GO:0009276">
    <property type="term" value="C:Gram-negative-bacterium-type cell wall"/>
    <property type="evidence" value="ECO:0007669"/>
    <property type="project" value="InterPro"/>
</dbReference>
<keyword evidence="6" id="KW-0448">Lipopolysaccharide biosynthesis</keyword>
<dbReference type="GO" id="GO:0016747">
    <property type="term" value="F:acyltransferase activity, transferring groups other than amino-acyl groups"/>
    <property type="evidence" value="ECO:0007669"/>
    <property type="project" value="InterPro"/>
</dbReference>
<dbReference type="GO" id="GO:0005886">
    <property type="term" value="C:plasma membrane"/>
    <property type="evidence" value="ECO:0007669"/>
    <property type="project" value="UniProtKB-SubCell"/>
</dbReference>
<keyword evidence="6" id="KW-1133">Transmembrane helix</keyword>
<dbReference type="HAMAP" id="MF_01944">
    <property type="entry name" value="Lipid_A_LpxM"/>
    <property type="match status" value="1"/>
</dbReference>
<keyword evidence="2 6" id="KW-0997">Cell inner membrane</keyword>
<dbReference type="EC" id="2.3.1.243" evidence="6"/>
<evidence type="ECO:0000256" key="1">
    <source>
        <dbReference type="ARBA" id="ARBA00022475"/>
    </source>
</evidence>
<reference evidence="7 8" key="1">
    <citation type="submission" date="2019-03" db="EMBL/GenBank/DDBJ databases">
        <title>Genomic Encyclopedia of Type Strains, Phase IV (KMG-IV): sequencing the most valuable type-strain genomes for metagenomic binning, comparative biology and taxonomic classification.</title>
        <authorList>
            <person name="Goeker M."/>
        </authorList>
    </citation>
    <scope>NUCLEOTIDE SEQUENCE [LARGE SCALE GENOMIC DNA]</scope>
    <source>
        <strain evidence="7 8">DSM 16380</strain>
    </source>
</reference>
<dbReference type="RefSeq" id="WP_132501729.1">
    <property type="nucleotide sequence ID" value="NZ_LVXA01000001.1"/>
</dbReference>
<dbReference type="Pfam" id="PF03279">
    <property type="entry name" value="Lip_A_acyltrans"/>
    <property type="match status" value="1"/>
</dbReference>
<dbReference type="GO" id="GO:0009103">
    <property type="term" value="P:lipopolysaccharide biosynthetic process"/>
    <property type="evidence" value="ECO:0007669"/>
    <property type="project" value="UniProtKB-UniRule"/>
</dbReference>
<evidence type="ECO:0000313" key="8">
    <source>
        <dbReference type="Proteomes" id="UP000295537"/>
    </source>
</evidence>
<dbReference type="EMBL" id="SLXJ01000011">
    <property type="protein sequence ID" value="TCP16503.1"/>
    <property type="molecule type" value="Genomic_DNA"/>
</dbReference>
<gene>
    <name evidence="6" type="primary">lpxM</name>
    <name evidence="7" type="ORF">EV693_11140</name>
</gene>
<evidence type="ECO:0000256" key="5">
    <source>
        <dbReference type="ARBA" id="ARBA00023315"/>
    </source>
</evidence>
<comment type="caution">
    <text evidence="7">The sequence shown here is derived from an EMBL/GenBank/DDBJ whole genome shotgun (WGS) entry which is preliminary data.</text>
</comment>
<keyword evidence="8" id="KW-1185">Reference proteome</keyword>
<evidence type="ECO:0000256" key="3">
    <source>
        <dbReference type="ARBA" id="ARBA00022679"/>
    </source>
</evidence>
<comment type="catalytic activity">
    <reaction evidence="6">
        <text>an alpha-Kdo-(2-&gt;4)-alpha-Kdo-(2-&gt;6)-(acyl)-lipid IVA + a fatty acyl-[ACP] = an alpha-Kdo-(2-&gt;4)-alpha-Kdo-(2-&gt;6)-lipid A + holo-[ACP]</text>
        <dbReference type="Rhea" id="RHEA:69400"/>
        <dbReference type="Rhea" id="RHEA-COMP:9685"/>
        <dbReference type="Rhea" id="RHEA-COMP:14125"/>
        <dbReference type="ChEBI" id="CHEBI:64479"/>
        <dbReference type="ChEBI" id="CHEBI:138651"/>
        <dbReference type="ChEBI" id="CHEBI:176430"/>
        <dbReference type="ChEBI" id="CHEBI:176431"/>
        <dbReference type="EC" id="2.3.1.243"/>
    </reaction>
</comment>
<comment type="similarity">
    <text evidence="6">Belongs to the LpxL/LpxM/LpxP family. LpxM subfamily.</text>
</comment>
<dbReference type="NCBIfam" id="TIGR02208">
    <property type="entry name" value="lipid_A_msbB"/>
    <property type="match status" value="1"/>
</dbReference>
<keyword evidence="4 6" id="KW-0472">Membrane</keyword>
<keyword evidence="1 6" id="KW-1003">Cell membrane</keyword>
<keyword evidence="3 6" id="KW-0808">Transferase</keyword>
<name>A0A4R2N6J3_9PAST</name>
<keyword evidence="5 6" id="KW-0012">Acyltransferase</keyword>
<evidence type="ECO:0000313" key="7">
    <source>
        <dbReference type="EMBL" id="TCP16503.1"/>
    </source>
</evidence>
<feature type="short sequence motif" description="HXXXXD motif" evidence="6">
    <location>
        <begin position="144"/>
        <end position="149"/>
    </location>
</feature>
<protein>
    <recommendedName>
        <fullName evidence="6">Lipid A biosynthesis acyltransferase</fullName>
        <ecNumber evidence="6">2.3.1.243</ecNumber>
    </recommendedName>
    <alternativeName>
        <fullName evidence="6">Kdo(2)-lauroyl-lipid IV(A) acyltransferase</fullName>
    </alternativeName>
</protein>
<evidence type="ECO:0000256" key="2">
    <source>
        <dbReference type="ARBA" id="ARBA00022519"/>
    </source>
</evidence>